<dbReference type="SFLD" id="SFLDG01129">
    <property type="entry name" value="C1.5:_HAD__Beta-PGM__Phosphata"/>
    <property type="match status" value="1"/>
</dbReference>
<organism evidence="6 7">
    <name type="scientific">Methanolobus vulcani</name>
    <dbReference type="NCBI Taxonomy" id="38026"/>
    <lineage>
        <taxon>Archaea</taxon>
        <taxon>Methanobacteriati</taxon>
        <taxon>Methanobacteriota</taxon>
        <taxon>Stenosarchaea group</taxon>
        <taxon>Methanomicrobia</taxon>
        <taxon>Methanosarcinales</taxon>
        <taxon>Methanosarcinaceae</taxon>
        <taxon>Methanolobus</taxon>
    </lineage>
</organism>
<dbReference type="PANTHER" id="PTHR46470:SF2">
    <property type="entry name" value="GLYCERALDEHYDE 3-PHOSPHATE PHOSPHATASE"/>
    <property type="match status" value="1"/>
</dbReference>
<comment type="similarity">
    <text evidence="2">Belongs to the HAD-like hydrolase superfamily.</text>
</comment>
<keyword evidence="7" id="KW-1185">Reference proteome</keyword>
<dbReference type="InterPro" id="IPR006439">
    <property type="entry name" value="HAD-SF_hydro_IA"/>
</dbReference>
<dbReference type="EMBL" id="FNCA01000002">
    <property type="protein sequence ID" value="SDF57767.1"/>
    <property type="molecule type" value="Genomic_DNA"/>
</dbReference>
<dbReference type="PRINTS" id="PR00413">
    <property type="entry name" value="HADHALOGNASE"/>
</dbReference>
<dbReference type="InterPro" id="IPR036412">
    <property type="entry name" value="HAD-like_sf"/>
</dbReference>
<evidence type="ECO:0000313" key="6">
    <source>
        <dbReference type="EMBL" id="SDF57767.1"/>
    </source>
</evidence>
<accession>A0A7Z7FCA2</accession>
<evidence type="ECO:0000256" key="1">
    <source>
        <dbReference type="ARBA" id="ARBA00001946"/>
    </source>
</evidence>
<dbReference type="Gene3D" id="1.10.150.520">
    <property type="match status" value="1"/>
</dbReference>
<dbReference type="PANTHER" id="PTHR46470">
    <property type="entry name" value="N-ACYLNEURAMINATE-9-PHOSPHATASE"/>
    <property type="match status" value="1"/>
</dbReference>
<keyword evidence="5" id="KW-0460">Magnesium</keyword>
<dbReference type="RefSeq" id="WP_091709086.1">
    <property type="nucleotide sequence ID" value="NZ_FNCA01000002.1"/>
</dbReference>
<dbReference type="GO" id="GO:0016791">
    <property type="term" value="F:phosphatase activity"/>
    <property type="evidence" value="ECO:0007669"/>
    <property type="project" value="TreeGrafter"/>
</dbReference>
<dbReference type="SFLD" id="SFLDS00003">
    <property type="entry name" value="Haloacid_Dehalogenase"/>
    <property type="match status" value="1"/>
</dbReference>
<dbReference type="InterPro" id="IPR023214">
    <property type="entry name" value="HAD_sf"/>
</dbReference>
<comment type="cofactor">
    <cofactor evidence="1">
        <name>Mg(2+)</name>
        <dbReference type="ChEBI" id="CHEBI:18420"/>
    </cofactor>
</comment>
<gene>
    <name evidence="6" type="ORF">SAMN04488589_0934</name>
</gene>
<dbReference type="InterPro" id="IPR051400">
    <property type="entry name" value="HAD-like_hydrolase"/>
</dbReference>
<keyword evidence="3" id="KW-0479">Metal-binding</keyword>
<evidence type="ECO:0000256" key="5">
    <source>
        <dbReference type="ARBA" id="ARBA00022842"/>
    </source>
</evidence>
<protein>
    <submittedName>
        <fullName evidence="6">Putative hydrolase of the HAD superfamily</fullName>
    </submittedName>
</protein>
<evidence type="ECO:0000256" key="4">
    <source>
        <dbReference type="ARBA" id="ARBA00022801"/>
    </source>
</evidence>
<dbReference type="Proteomes" id="UP000199259">
    <property type="component" value="Unassembled WGS sequence"/>
</dbReference>
<dbReference type="Pfam" id="PF13419">
    <property type="entry name" value="HAD_2"/>
    <property type="match status" value="1"/>
</dbReference>
<dbReference type="GO" id="GO:0046872">
    <property type="term" value="F:metal ion binding"/>
    <property type="evidence" value="ECO:0007669"/>
    <property type="project" value="UniProtKB-KW"/>
</dbReference>
<dbReference type="Gene3D" id="3.40.50.1000">
    <property type="entry name" value="HAD superfamily/HAD-like"/>
    <property type="match status" value="1"/>
</dbReference>
<dbReference type="GO" id="GO:0044281">
    <property type="term" value="P:small molecule metabolic process"/>
    <property type="evidence" value="ECO:0007669"/>
    <property type="project" value="UniProtKB-ARBA"/>
</dbReference>
<reference evidence="6 7" key="1">
    <citation type="submission" date="2016-10" db="EMBL/GenBank/DDBJ databases">
        <authorList>
            <person name="Varghese N."/>
            <person name="Submissions S."/>
        </authorList>
    </citation>
    <scope>NUCLEOTIDE SEQUENCE [LARGE SCALE GENOMIC DNA]</scope>
    <source>
        <strain evidence="6 7">PL 12/M</strain>
    </source>
</reference>
<sequence>MKAVLFDLDNTLYPEIDFVISGFKVISEYIADQYDLDQSSLLQRMLTILDRDGRGKIFDTLLQELNLQNEINVELLVYLYRSHIPAIHLDEDVLLTFEYFKNKGIALGVITDGEVLVQRNKIFALGLESMFDVIIYTDLLGRNYWKPSTVPFDIALDILQVSYNDATYVGDDISKDFRGPNYLGMTTIQITRNEKIGFPEILTNSSYSTAHTKPKFIVDKLGEIISIGGKYDDYK</sequence>
<dbReference type="AlphaFoldDB" id="A0A7Z7FCA2"/>
<evidence type="ECO:0000256" key="2">
    <source>
        <dbReference type="ARBA" id="ARBA00007958"/>
    </source>
</evidence>
<keyword evidence="4 6" id="KW-0378">Hydrolase</keyword>
<proteinExistence type="inferred from homology"/>
<dbReference type="InterPro" id="IPR041492">
    <property type="entry name" value="HAD_2"/>
</dbReference>
<evidence type="ECO:0000256" key="3">
    <source>
        <dbReference type="ARBA" id="ARBA00022723"/>
    </source>
</evidence>
<dbReference type="SUPFAM" id="SSF56784">
    <property type="entry name" value="HAD-like"/>
    <property type="match status" value="1"/>
</dbReference>
<name>A0A7Z7FCA2_9EURY</name>
<evidence type="ECO:0000313" key="7">
    <source>
        <dbReference type="Proteomes" id="UP000199259"/>
    </source>
</evidence>
<comment type="caution">
    <text evidence="6">The sequence shown here is derived from an EMBL/GenBank/DDBJ whole genome shotgun (WGS) entry which is preliminary data.</text>
</comment>
<dbReference type="OrthoDB" id="27736at2157"/>